<reference evidence="1" key="2">
    <citation type="submission" date="2020-09" db="EMBL/GenBank/DDBJ databases">
        <authorList>
            <person name="Sun Q."/>
            <person name="Zhou Y."/>
        </authorList>
    </citation>
    <scope>NUCLEOTIDE SEQUENCE</scope>
    <source>
        <strain evidence="1">CGMCC 4.7306</strain>
    </source>
</reference>
<accession>A0A917SAI3</accession>
<keyword evidence="2" id="KW-1185">Reference proteome</keyword>
<name>A0A917SAI3_9ACTN</name>
<evidence type="ECO:0000313" key="1">
    <source>
        <dbReference type="EMBL" id="GGL66663.1"/>
    </source>
</evidence>
<sequence>MPRPLTTADLDWALDLVESRRRDLAEHAPHFWRPAPDARELHGRFLGNQIGRAGTVALRTDHGFVFAGPRGDGYLIDDFLVDSDDRWPTDGAALVRAAAGGKSVRIVCPVHELGRYRLAKSLGLTVAESWWTHDLDAAAAPGSAPEQISVDGTTGRLLPAPPVYAPGGPVLILSAVTSLASLAEAERQAAAAGSPVAVVPQRADDLSRAQLLTSAGYRRTTDYYDGNV</sequence>
<proteinExistence type="predicted"/>
<comment type="caution">
    <text evidence="1">The sequence shown here is derived from an EMBL/GenBank/DDBJ whole genome shotgun (WGS) entry which is preliminary data.</text>
</comment>
<dbReference type="AlphaFoldDB" id="A0A917SAI3"/>
<gene>
    <name evidence="1" type="ORF">GCM10011575_26480</name>
</gene>
<evidence type="ECO:0000313" key="2">
    <source>
        <dbReference type="Proteomes" id="UP000613840"/>
    </source>
</evidence>
<organism evidence="1 2">
    <name type="scientific">Microlunatus endophyticus</name>
    <dbReference type="NCBI Taxonomy" id="1716077"/>
    <lineage>
        <taxon>Bacteria</taxon>
        <taxon>Bacillati</taxon>
        <taxon>Actinomycetota</taxon>
        <taxon>Actinomycetes</taxon>
        <taxon>Propionibacteriales</taxon>
        <taxon>Propionibacteriaceae</taxon>
        <taxon>Microlunatus</taxon>
    </lineage>
</organism>
<protein>
    <submittedName>
        <fullName evidence="1">Uncharacterized protein</fullName>
    </submittedName>
</protein>
<reference evidence="1" key="1">
    <citation type="journal article" date="2014" name="Int. J. Syst. Evol. Microbiol.">
        <title>Complete genome sequence of Corynebacterium casei LMG S-19264T (=DSM 44701T), isolated from a smear-ripened cheese.</title>
        <authorList>
            <consortium name="US DOE Joint Genome Institute (JGI-PGF)"/>
            <person name="Walter F."/>
            <person name="Albersmeier A."/>
            <person name="Kalinowski J."/>
            <person name="Ruckert C."/>
        </authorList>
    </citation>
    <scope>NUCLEOTIDE SEQUENCE</scope>
    <source>
        <strain evidence="1">CGMCC 4.7306</strain>
    </source>
</reference>
<dbReference type="Proteomes" id="UP000613840">
    <property type="component" value="Unassembled WGS sequence"/>
</dbReference>
<dbReference type="EMBL" id="BMMZ01000006">
    <property type="protein sequence ID" value="GGL66663.1"/>
    <property type="molecule type" value="Genomic_DNA"/>
</dbReference>